<dbReference type="GeneID" id="95333699"/>
<dbReference type="InterPro" id="IPR007434">
    <property type="entry name" value="FemAB-like"/>
</dbReference>
<dbReference type="OrthoDB" id="9776898at2"/>
<dbReference type="AlphaFoldDB" id="Q1QZ08"/>
<protein>
    <recommendedName>
        <fullName evidence="3">GNAT family N-acetyltransferase</fullName>
    </recommendedName>
</protein>
<dbReference type="RefSeq" id="WP_011506246.1">
    <property type="nucleotide sequence ID" value="NC_007963.1"/>
</dbReference>
<dbReference type="InterPro" id="IPR016181">
    <property type="entry name" value="Acyl_CoA_acyltransferase"/>
</dbReference>
<keyword evidence="2" id="KW-1185">Reference proteome</keyword>
<dbReference type="HOGENOM" id="CLU_036032_1_0_6"/>
<evidence type="ECO:0000313" key="1">
    <source>
        <dbReference type="EMBL" id="ABE58300.1"/>
    </source>
</evidence>
<dbReference type="EMBL" id="CP000285">
    <property type="protein sequence ID" value="ABE58300.1"/>
    <property type="molecule type" value="Genomic_DNA"/>
</dbReference>
<evidence type="ECO:0000313" key="2">
    <source>
        <dbReference type="Proteomes" id="UP000000239"/>
    </source>
</evidence>
<dbReference type="SUPFAM" id="SSF55729">
    <property type="entry name" value="Acyl-CoA N-acyltransferases (Nat)"/>
    <property type="match status" value="1"/>
</dbReference>
<dbReference type="STRING" id="290398.Csal_0943"/>
<dbReference type="eggNOG" id="COG3146">
    <property type="taxonomic scope" value="Bacteria"/>
</dbReference>
<dbReference type="Gene3D" id="3.40.630.30">
    <property type="match status" value="1"/>
</dbReference>
<reference evidence="1 2" key="1">
    <citation type="journal article" date="2011" name="Stand. Genomic Sci.">
        <title>Complete genome sequence of the halophilic and highly halotolerant Chromohalobacter salexigens type strain (1H11(T)).</title>
        <authorList>
            <person name="Copeland A."/>
            <person name="O'Connor K."/>
            <person name="Lucas S."/>
            <person name="Lapidus A."/>
            <person name="Berry K.W."/>
            <person name="Detter J.C."/>
            <person name="Del Rio T.G."/>
            <person name="Hammon N."/>
            <person name="Dalin E."/>
            <person name="Tice H."/>
            <person name="Pitluck S."/>
            <person name="Bruce D."/>
            <person name="Goodwin L."/>
            <person name="Han C."/>
            <person name="Tapia R."/>
            <person name="Saunders E."/>
            <person name="Schmutz J."/>
            <person name="Brettin T."/>
            <person name="Larimer F."/>
            <person name="Land M."/>
            <person name="Hauser L."/>
            <person name="Vargas C."/>
            <person name="Nieto J.J."/>
            <person name="Kyrpides N.C."/>
            <person name="Ivanova N."/>
            <person name="Goker M."/>
            <person name="Klenk H.P."/>
            <person name="Csonka L.N."/>
            <person name="Woyke T."/>
        </authorList>
    </citation>
    <scope>NUCLEOTIDE SEQUENCE [LARGE SCALE GENOMIC DNA]</scope>
    <source>
        <strain evidence="2">ATCC BAA-138 / DSM 3043 / CIP 106854 / NCIMB 13768 / 1H11</strain>
    </source>
</reference>
<accession>Q1QZ08</accession>
<dbReference type="Pfam" id="PF04339">
    <property type="entry name" value="FemAB_like"/>
    <property type="match status" value="1"/>
</dbReference>
<organism evidence="1 2">
    <name type="scientific">Chromohalobacter israelensis (strain ATCC BAA-138 / DSM 3043 / CIP 106854 / NCIMB 13768 / 1H11)</name>
    <name type="common">Chromohalobacter salexigens</name>
    <dbReference type="NCBI Taxonomy" id="290398"/>
    <lineage>
        <taxon>Bacteria</taxon>
        <taxon>Pseudomonadati</taxon>
        <taxon>Pseudomonadota</taxon>
        <taxon>Gammaproteobacteria</taxon>
        <taxon>Oceanospirillales</taxon>
        <taxon>Halomonadaceae</taxon>
        <taxon>Chromohalobacter</taxon>
    </lineage>
</organism>
<dbReference type="KEGG" id="csa:Csal_0943"/>
<name>Q1QZ08_CHRI1</name>
<dbReference type="PANTHER" id="PTHR47017:SF1">
    <property type="entry name" value="ACYL-COA"/>
    <property type="match status" value="1"/>
</dbReference>
<dbReference type="PANTHER" id="PTHR47017">
    <property type="entry name" value="ACYL-COA"/>
    <property type="match status" value="1"/>
</dbReference>
<proteinExistence type="predicted"/>
<gene>
    <name evidence="1" type="ordered locus">Csal_0943</name>
</gene>
<dbReference type="Proteomes" id="UP000000239">
    <property type="component" value="Chromosome"/>
</dbReference>
<sequence>MGLTVRELSGVGDVPRETWNAWLGTEYPFLRHEFMHALECSGCVAADSGWTPRHLGVWQDERLVGALPHYLKDHSFGEYVFDWSWADAWERAGGRYYPKRLSAVPFTPAVGPRLALEAGVSKEAAVRAVAAFLESHGETLSSWHLLFAEAPEVAQWQQAWPALLRRDAIRFEWRDAGYGDFDGFLAAMVSKRRKEIRRERRKVAEQGLTLHRLTGDAIDDAALAHFYRCYCATYWERGQMPYLNAAFFTHLRDTMSEALLLVQARQGDVPVAAALYLRGGDTLYGRYWGSDVTADCLHFEACYYQGIEYCLEQGLRRFDPGTQGEHKLTRGFLPEDSVSLHYLPHAGFREAVARFCDEERRAMAHYRAACFERLPFQRDE</sequence>
<evidence type="ECO:0008006" key="3">
    <source>
        <dbReference type="Google" id="ProtNLM"/>
    </source>
</evidence>